<keyword evidence="2" id="KW-1185">Reference proteome</keyword>
<accession>A0ABY4M1P1</accession>
<dbReference type="Gene3D" id="2.60.40.10">
    <property type="entry name" value="Immunoglobulins"/>
    <property type="match status" value="1"/>
</dbReference>
<evidence type="ECO:0000313" key="1">
    <source>
        <dbReference type="EMBL" id="UPZ17845.1"/>
    </source>
</evidence>
<dbReference type="Proteomes" id="UP000829998">
    <property type="component" value="Chromosome"/>
</dbReference>
<gene>
    <name evidence="1" type="ORF">M0M44_10960</name>
</gene>
<protein>
    <recommendedName>
        <fullName evidence="3">Protein involved in gliding motility SprC</fullName>
    </recommendedName>
</protein>
<name>A0ABY4M1P1_9FLAO</name>
<dbReference type="RefSeq" id="WP_248729783.1">
    <property type="nucleotide sequence ID" value="NZ_CP096829.1"/>
</dbReference>
<evidence type="ECO:0000313" key="2">
    <source>
        <dbReference type="Proteomes" id="UP000829998"/>
    </source>
</evidence>
<organism evidence="1 2">
    <name type="scientific">Flavobacterium humidisoli</name>
    <dbReference type="NCBI Taxonomy" id="2937442"/>
    <lineage>
        <taxon>Bacteria</taxon>
        <taxon>Pseudomonadati</taxon>
        <taxon>Bacteroidota</taxon>
        <taxon>Flavobacteriia</taxon>
        <taxon>Flavobacteriales</taxon>
        <taxon>Flavobacteriaceae</taxon>
        <taxon>Flavobacterium</taxon>
    </lineage>
</organism>
<proteinExistence type="predicted"/>
<reference evidence="1 2" key="1">
    <citation type="submission" date="2022-04" db="EMBL/GenBank/DDBJ databases">
        <authorList>
            <person name="Ra J.-S."/>
            <person name="Kim S.-B."/>
        </authorList>
    </citation>
    <scope>NUCLEOTIDE SEQUENCE [LARGE SCALE GENOMIC DNA]</scope>
    <source>
        <strain evidence="1 2">MMS21-Er5</strain>
    </source>
</reference>
<evidence type="ECO:0008006" key="3">
    <source>
        <dbReference type="Google" id="ProtNLM"/>
    </source>
</evidence>
<dbReference type="InterPro" id="IPR013783">
    <property type="entry name" value="Ig-like_fold"/>
</dbReference>
<dbReference type="EMBL" id="CP096829">
    <property type="protein sequence ID" value="UPZ17845.1"/>
    <property type="molecule type" value="Genomic_DNA"/>
</dbReference>
<sequence>MPFDRICAGSEGGNDYSVTFSYDGFNAQTVFAVELSKDNFGTIVLPETLSAEDSGVNQKTIRFAIPSDIVGSDNYCLRVSAAGFSSGKFLSFGLKNYFPIYYKVHDRQFTINNFNGDATYCFGSNYLLAIDGDSKLPANDSPLKFGFLTYNWYRDNGVSQPPTLVAGASGPSYSVNSDGVYYVETNYGGCSSQSYSNRVAVTSSGSGSEFIISSSLGNPFCPTADGTVLTAPMGKYYSWKKNGVAFGGNSRNITVKDPGLYTVAVDSEGCSSAGSINLKTNGINAVIDAKDEFELKDGESISVTVTTDASQPIFEWYLDNKLIASATADTYAVKTSGVYRVKVTQISECLSSKEFIFRVKDEMGTADLIPNIVRLDSPYWKIPDIYKTPAAKILILNSNGEVLFDDVGSAYDPMVNSFIKDFKNVNPVYYYVIKYEGKIKKGSITVIK</sequence>